<evidence type="ECO:0000256" key="1">
    <source>
        <dbReference type="SAM" id="MobiDB-lite"/>
    </source>
</evidence>
<dbReference type="RefSeq" id="WP_121252050.1">
    <property type="nucleotide sequence ID" value="NZ_RBIL01000001.1"/>
</dbReference>
<dbReference type="EMBL" id="RBIL01000001">
    <property type="protein sequence ID" value="RKQ93694.1"/>
    <property type="molecule type" value="Genomic_DNA"/>
</dbReference>
<dbReference type="InterPro" id="IPR052336">
    <property type="entry name" value="MlaD_Phospholipid_Transporter"/>
</dbReference>
<accession>A0A660LJX3</accession>
<feature type="domain" description="Mce/MlaD" evidence="3">
    <location>
        <begin position="41"/>
        <end position="123"/>
    </location>
</feature>
<dbReference type="Proteomes" id="UP000278962">
    <property type="component" value="Unassembled WGS sequence"/>
</dbReference>
<protein>
    <submittedName>
        <fullName evidence="4">Virulence factor Mce-like protein</fullName>
    </submittedName>
</protein>
<organism evidence="4 5">
    <name type="scientific">Solirubrobacter pauli</name>
    <dbReference type="NCBI Taxonomy" id="166793"/>
    <lineage>
        <taxon>Bacteria</taxon>
        <taxon>Bacillati</taxon>
        <taxon>Actinomycetota</taxon>
        <taxon>Thermoleophilia</taxon>
        <taxon>Solirubrobacterales</taxon>
        <taxon>Solirubrobacteraceae</taxon>
        <taxon>Solirubrobacter</taxon>
    </lineage>
</organism>
<name>A0A660LJX3_9ACTN</name>
<proteinExistence type="predicted"/>
<sequence>MRGRSSGIAGNPVLIGAATVLVILVAVFLSYNANKGLPFVPTYTVDAELPNAAQLTVGNDVKVGGSRIGAVTQIKPRQLENGQVIAVVRLTLDKDAGPLPEDSTLLVRPRSALGLKYVEITRGRSRTGFQDGDTIPLARAETPVELDEFLNMFDEDTRAASQANLEGFGTAFAGRGESINTAIGAFRPLLRDVIPVMQNLSDPRTNLERFVVETGETAAIVAPAAETQASLFRNLNTTMAALDEVARPYIQDSITKGKPALDAGIESLPNQRPFLVNTEGLMRELQPGIRALRTAAPELSAALGTGIEVLPKTPALNRRLESLLGEVQTFANDPLVPRGIQSSTALVKSLDPTLAHLKPAQTVCNYVTLFFRNISSLLSEGDRNGTWQRFIIVATPQGPNNEGGPSSAPANGPTVDNHLHTNPYPNTASPGQPRECESGNEPYLAGRTVTGNVPGTQQPRTEGYAQQGDAR</sequence>
<comment type="caution">
    <text evidence="4">The sequence shown here is derived from an EMBL/GenBank/DDBJ whole genome shotgun (WGS) entry which is preliminary data.</text>
</comment>
<feature type="region of interest" description="Disordered" evidence="1">
    <location>
        <begin position="395"/>
        <end position="471"/>
    </location>
</feature>
<reference evidence="4 5" key="1">
    <citation type="submission" date="2018-10" db="EMBL/GenBank/DDBJ databases">
        <title>Genomic Encyclopedia of Archaeal and Bacterial Type Strains, Phase II (KMG-II): from individual species to whole genera.</title>
        <authorList>
            <person name="Goeker M."/>
        </authorList>
    </citation>
    <scope>NUCLEOTIDE SEQUENCE [LARGE SCALE GENOMIC DNA]</scope>
    <source>
        <strain evidence="4 5">DSM 14954</strain>
    </source>
</reference>
<evidence type="ECO:0000313" key="5">
    <source>
        <dbReference type="Proteomes" id="UP000278962"/>
    </source>
</evidence>
<keyword evidence="5" id="KW-1185">Reference proteome</keyword>
<feature type="compositionally biased region" description="Polar residues" evidence="1">
    <location>
        <begin position="449"/>
        <end position="460"/>
    </location>
</feature>
<keyword evidence="2" id="KW-1133">Transmembrane helix</keyword>
<gene>
    <name evidence="4" type="ORF">C8N24_3565</name>
</gene>
<evidence type="ECO:0000256" key="2">
    <source>
        <dbReference type="SAM" id="Phobius"/>
    </source>
</evidence>
<dbReference type="PANTHER" id="PTHR33371:SF4">
    <property type="entry name" value="INTERMEMBRANE PHOSPHOLIPID TRANSPORT SYSTEM BINDING PROTEIN MLAD"/>
    <property type="match status" value="1"/>
</dbReference>
<feature type="transmembrane region" description="Helical" evidence="2">
    <location>
        <begin position="12"/>
        <end position="31"/>
    </location>
</feature>
<evidence type="ECO:0000259" key="3">
    <source>
        <dbReference type="Pfam" id="PF02470"/>
    </source>
</evidence>
<dbReference type="AlphaFoldDB" id="A0A660LJX3"/>
<evidence type="ECO:0000313" key="4">
    <source>
        <dbReference type="EMBL" id="RKQ93694.1"/>
    </source>
</evidence>
<keyword evidence="2" id="KW-0472">Membrane</keyword>
<dbReference type="InterPro" id="IPR003399">
    <property type="entry name" value="Mce/MlaD"/>
</dbReference>
<dbReference type="Pfam" id="PF02470">
    <property type="entry name" value="MlaD"/>
    <property type="match status" value="1"/>
</dbReference>
<dbReference type="PANTHER" id="PTHR33371">
    <property type="entry name" value="INTERMEMBRANE PHOSPHOLIPID TRANSPORT SYSTEM BINDING PROTEIN MLAD-RELATED"/>
    <property type="match status" value="1"/>
</dbReference>
<keyword evidence="2" id="KW-0812">Transmembrane</keyword>
<dbReference type="OrthoDB" id="5241393at2"/>